<dbReference type="Gene3D" id="3.90.1200.10">
    <property type="match status" value="1"/>
</dbReference>
<organism evidence="1 2">
    <name type="scientific">Brasilonema sennae CENA114</name>
    <dbReference type="NCBI Taxonomy" id="415709"/>
    <lineage>
        <taxon>Bacteria</taxon>
        <taxon>Bacillati</taxon>
        <taxon>Cyanobacteriota</taxon>
        <taxon>Cyanophyceae</taxon>
        <taxon>Nostocales</taxon>
        <taxon>Scytonemataceae</taxon>
        <taxon>Brasilonema</taxon>
        <taxon>Bromeliae group (in: Brasilonema)</taxon>
    </lineage>
</organism>
<dbReference type="SUPFAM" id="SSF56112">
    <property type="entry name" value="Protein kinase-like (PK-like)"/>
    <property type="match status" value="1"/>
</dbReference>
<name>A0A856MFQ3_9CYAN</name>
<evidence type="ECO:0008006" key="3">
    <source>
        <dbReference type="Google" id="ProtNLM"/>
    </source>
</evidence>
<dbReference type="AlphaFoldDB" id="A0A856MFQ3"/>
<evidence type="ECO:0000313" key="1">
    <source>
        <dbReference type="EMBL" id="QDL10033.1"/>
    </source>
</evidence>
<accession>A0A856MFQ3</accession>
<dbReference type="KEGG" id="bsen:DP114_20980"/>
<protein>
    <recommendedName>
        <fullName evidence="3">Aminoglycoside phosphotransferase domain-containing protein</fullName>
    </recommendedName>
</protein>
<sequence>MFVTIHLKFKNLFSYLISVGICKKDDLDDLKVDVNSKSFDWVIDIPQNQEKLFVKQTPDYKSLDHDVRIEKEWKLYNFLQSHKNLDYASSLTPEVLHFDESNSILIYKCPNDSITLQSFYENQEAFPIALAELLGTTLAKLHSQTMSFQECHTFLTELEESKLNYQLPYPDSLSDYLISRIEPESLKKTQAVSWRFLGIFQQSDAVREIVTELVLNHRHCCLTHNNIQFHKIFIPRHWEKLESEIQDTDKSLIKIIDWEACSWGDPACDLGKAILGYFLFWLNSMIVHPAIDIKKSIQLATIPLEVVRPSIVAITKAYINTYPKILEDYPDFLKRVVQFAGLGLIYQLLAEFQLQPEIALSHQGLYFFIATQLLCKPEKFLSI</sequence>
<dbReference type="Proteomes" id="UP000503129">
    <property type="component" value="Chromosome"/>
</dbReference>
<gene>
    <name evidence="1" type="ORF">DP114_20980</name>
</gene>
<keyword evidence="2" id="KW-1185">Reference proteome</keyword>
<reference evidence="1 2" key="1">
    <citation type="submission" date="2018-06" db="EMBL/GenBank/DDBJ databases">
        <title>Comparative genomics of Brasilonema spp. strains.</title>
        <authorList>
            <person name="Alvarenga D.O."/>
            <person name="Fiore M.F."/>
            <person name="Varani A.M."/>
        </authorList>
    </citation>
    <scope>NUCLEOTIDE SEQUENCE [LARGE SCALE GENOMIC DNA]</scope>
    <source>
        <strain evidence="1 2">CENA114</strain>
    </source>
</reference>
<dbReference type="EMBL" id="CP030118">
    <property type="protein sequence ID" value="QDL10033.1"/>
    <property type="molecule type" value="Genomic_DNA"/>
</dbReference>
<evidence type="ECO:0000313" key="2">
    <source>
        <dbReference type="Proteomes" id="UP000503129"/>
    </source>
</evidence>
<proteinExistence type="predicted"/>
<dbReference type="InterPro" id="IPR011009">
    <property type="entry name" value="Kinase-like_dom_sf"/>
</dbReference>